<dbReference type="CDD" id="cd01129">
    <property type="entry name" value="PulE-GspE-like"/>
    <property type="match status" value="1"/>
</dbReference>
<dbReference type="EMBL" id="MHUZ01000012">
    <property type="protein sequence ID" value="OHA85969.1"/>
    <property type="molecule type" value="Genomic_DNA"/>
</dbReference>
<dbReference type="GO" id="GO:0005886">
    <property type="term" value="C:plasma membrane"/>
    <property type="evidence" value="ECO:0007669"/>
    <property type="project" value="TreeGrafter"/>
</dbReference>
<dbReference type="PANTHER" id="PTHR30258">
    <property type="entry name" value="TYPE II SECRETION SYSTEM PROTEIN GSPE-RELATED"/>
    <property type="match status" value="1"/>
</dbReference>
<keyword evidence="3" id="KW-0067">ATP-binding</keyword>
<sequence>MASHASLERVWDRYHDISNTSRTDAGVLDVSSEELARLSGNVKTADDIKTLLEETLAQKNVHHISKVLEVMLAGAIAIKASDIHIEPEEVNVRLRYRLDGVLHDIAMIDHKTYKLALSRLKLLSGLKLNVSADTQDGRFSIKLGDVDIEIRTSILPSAYGEGIVMRILNPESIKVTLDQLGIEPTLLEILLREITKPNGMILTTGPTGSGKTTTLYAFLRKIYSPEIKVVTIEDPIEYHLAGISQTQVNEGSNYTFLSGLRAALRQDPDVIMVGEIRDSETAQIAINASLTGHLVLSTLHTNNAAGTIPRLIDLKVNPKVIGSALSVSIAQRLLRRLCSSCKTESTPTEEERATIGRILKGVMQKKGAVPEIGNLSIAKGCVVCNGSGYKGRVGIYEAILIDEAIEKLIAENPSEREIKEAAIPQGILDMREDGIVKILAGMTSFEELSRTIDLDER</sequence>
<dbReference type="Gene3D" id="3.40.50.300">
    <property type="entry name" value="P-loop containing nucleotide triphosphate hydrolases"/>
    <property type="match status" value="1"/>
</dbReference>
<dbReference type="GO" id="GO:0005524">
    <property type="term" value="F:ATP binding"/>
    <property type="evidence" value="ECO:0007669"/>
    <property type="project" value="UniProtKB-KW"/>
</dbReference>
<dbReference type="GO" id="GO:0016887">
    <property type="term" value="F:ATP hydrolysis activity"/>
    <property type="evidence" value="ECO:0007669"/>
    <property type="project" value="TreeGrafter"/>
</dbReference>
<dbReference type="Proteomes" id="UP000178168">
    <property type="component" value="Unassembled WGS sequence"/>
</dbReference>
<comment type="caution">
    <text evidence="5">The sequence shown here is derived from an EMBL/GenBank/DDBJ whole genome shotgun (WGS) entry which is preliminary data.</text>
</comment>
<feature type="domain" description="Bacterial type II secretion system protein E" evidence="4">
    <location>
        <begin position="264"/>
        <end position="278"/>
    </location>
</feature>
<evidence type="ECO:0000256" key="3">
    <source>
        <dbReference type="ARBA" id="ARBA00022840"/>
    </source>
</evidence>
<dbReference type="PROSITE" id="PS00662">
    <property type="entry name" value="T2SP_E"/>
    <property type="match status" value="1"/>
</dbReference>
<gene>
    <name evidence="5" type="ORF">A2591_00135</name>
</gene>
<name>A0A1G2SMV3_9BACT</name>
<protein>
    <recommendedName>
        <fullName evidence="4">Bacterial type II secretion system protein E domain-containing protein</fullName>
    </recommendedName>
</protein>
<dbReference type="Gene3D" id="3.30.450.90">
    <property type="match status" value="1"/>
</dbReference>
<evidence type="ECO:0000256" key="2">
    <source>
        <dbReference type="ARBA" id="ARBA00022741"/>
    </source>
</evidence>
<dbReference type="InterPro" id="IPR027417">
    <property type="entry name" value="P-loop_NTPase"/>
</dbReference>
<organism evidence="5 6">
    <name type="scientific">Candidatus Yonathbacteria bacterium RIFOXYD1_FULL_52_36</name>
    <dbReference type="NCBI Taxonomy" id="1802730"/>
    <lineage>
        <taxon>Bacteria</taxon>
        <taxon>Candidatus Yonathiibacteriota</taxon>
    </lineage>
</organism>
<dbReference type="Pfam" id="PF00437">
    <property type="entry name" value="T2SSE"/>
    <property type="match status" value="1"/>
</dbReference>
<dbReference type="AlphaFoldDB" id="A0A1G2SMV3"/>
<dbReference type="PANTHER" id="PTHR30258:SF1">
    <property type="entry name" value="PROTEIN TRANSPORT PROTEIN HOFB HOMOLOG"/>
    <property type="match status" value="1"/>
</dbReference>
<evidence type="ECO:0000313" key="6">
    <source>
        <dbReference type="Proteomes" id="UP000178168"/>
    </source>
</evidence>
<accession>A0A1G2SMV3</accession>
<evidence type="ECO:0000259" key="4">
    <source>
        <dbReference type="PROSITE" id="PS00662"/>
    </source>
</evidence>
<evidence type="ECO:0000313" key="5">
    <source>
        <dbReference type="EMBL" id="OHA85969.1"/>
    </source>
</evidence>
<proteinExistence type="inferred from homology"/>
<dbReference type="STRING" id="1802730.A2591_00135"/>
<dbReference type="InterPro" id="IPR001482">
    <property type="entry name" value="T2SS/T4SS_dom"/>
</dbReference>
<dbReference type="SUPFAM" id="SSF52540">
    <property type="entry name" value="P-loop containing nucleoside triphosphate hydrolases"/>
    <property type="match status" value="1"/>
</dbReference>
<evidence type="ECO:0000256" key="1">
    <source>
        <dbReference type="ARBA" id="ARBA00006611"/>
    </source>
</evidence>
<reference evidence="5 6" key="1">
    <citation type="journal article" date="2016" name="Nat. Commun.">
        <title>Thousands of microbial genomes shed light on interconnected biogeochemical processes in an aquifer system.</title>
        <authorList>
            <person name="Anantharaman K."/>
            <person name="Brown C.T."/>
            <person name="Hug L.A."/>
            <person name="Sharon I."/>
            <person name="Castelle C.J."/>
            <person name="Probst A.J."/>
            <person name="Thomas B.C."/>
            <person name="Singh A."/>
            <person name="Wilkins M.J."/>
            <person name="Karaoz U."/>
            <person name="Brodie E.L."/>
            <person name="Williams K.H."/>
            <person name="Hubbard S.S."/>
            <person name="Banfield J.F."/>
        </authorList>
    </citation>
    <scope>NUCLEOTIDE SEQUENCE [LARGE SCALE GENOMIC DNA]</scope>
</reference>
<comment type="similarity">
    <text evidence="1">Belongs to the GSP E family.</text>
</comment>
<keyword evidence="2" id="KW-0547">Nucleotide-binding</keyword>